<feature type="region of interest" description="Disordered" evidence="2">
    <location>
        <begin position="32"/>
        <end position="56"/>
    </location>
</feature>
<proteinExistence type="predicted"/>
<accession>G7E970</accession>
<feature type="compositionally biased region" description="Pro residues" evidence="2">
    <location>
        <begin position="45"/>
        <end position="56"/>
    </location>
</feature>
<evidence type="ECO:0000256" key="2">
    <source>
        <dbReference type="SAM" id="MobiDB-lite"/>
    </source>
</evidence>
<sequence length="185" mass="20337">MRRAAISSQRAAHACLRTRGIHSSAIRRAEATVQQPTAQPVIVHTPPPPPPPSAPLLPPKRPAGAFRGSIVGFLLGLSVAAGYGYMTLFEEYQSASNLLLTSVEELKTSTQKMTNHVRRIERVERDLKAMQEKTTTTAELEKLRTEVKKLYDSTHIETLDLKAHVFGIEKDLGSLQKSSGSNVRV</sequence>
<keyword evidence="3" id="KW-0812">Transmembrane</keyword>
<keyword evidence="5" id="KW-1185">Reference proteome</keyword>
<dbReference type="Proteomes" id="UP000009131">
    <property type="component" value="Unassembled WGS sequence"/>
</dbReference>
<name>G7E970_MIXOS</name>
<dbReference type="PANTHER" id="PTHR37849">
    <property type="entry name" value="YALI0E11605P"/>
    <property type="match status" value="1"/>
</dbReference>
<dbReference type="OMA" id="AHVWGIQ"/>
<dbReference type="STRING" id="764103.G7E970"/>
<reference evidence="4 5" key="1">
    <citation type="journal article" date="2011" name="J. Gen. Appl. Microbiol.">
        <title>Draft genome sequencing of the enigmatic basidiomycete Mixia osmundae.</title>
        <authorList>
            <person name="Nishida H."/>
            <person name="Nagatsuka Y."/>
            <person name="Sugiyama J."/>
        </authorList>
    </citation>
    <scope>NUCLEOTIDE SEQUENCE [LARGE SCALE GENOMIC DNA]</scope>
    <source>
        <strain evidence="5">CBS 9802 / IAM 14324 / JCM 22182 / KY 12970</strain>
    </source>
</reference>
<dbReference type="OrthoDB" id="5331396at2759"/>
<evidence type="ECO:0000313" key="5">
    <source>
        <dbReference type="Proteomes" id="UP000009131"/>
    </source>
</evidence>
<dbReference type="eggNOG" id="ENOG502S5A2">
    <property type="taxonomic scope" value="Eukaryota"/>
</dbReference>
<keyword evidence="1" id="KW-0175">Coiled coil</keyword>
<dbReference type="PANTHER" id="PTHR37849:SF1">
    <property type="entry name" value="YALI0E11605P"/>
    <property type="match status" value="1"/>
</dbReference>
<evidence type="ECO:0000256" key="1">
    <source>
        <dbReference type="SAM" id="Coils"/>
    </source>
</evidence>
<comment type="caution">
    <text evidence="4">The sequence shown here is derived from an EMBL/GenBank/DDBJ whole genome shotgun (WGS) entry which is preliminary data.</text>
</comment>
<evidence type="ECO:0000256" key="3">
    <source>
        <dbReference type="SAM" id="Phobius"/>
    </source>
</evidence>
<dbReference type="InParanoid" id="G7E970"/>
<dbReference type="EMBL" id="BABT02000220">
    <property type="protein sequence ID" value="GAA99189.1"/>
    <property type="molecule type" value="Genomic_DNA"/>
</dbReference>
<feature type="transmembrane region" description="Helical" evidence="3">
    <location>
        <begin position="65"/>
        <end position="86"/>
    </location>
</feature>
<evidence type="ECO:0000313" key="4">
    <source>
        <dbReference type="EMBL" id="GAA99189.1"/>
    </source>
</evidence>
<reference evidence="4 5" key="2">
    <citation type="journal article" date="2012" name="Open Biol.">
        <title>Characteristics of nucleosomes and linker DNA regions on the genome of the basidiomycete Mixia osmundae revealed by mono- and dinucleosome mapping.</title>
        <authorList>
            <person name="Nishida H."/>
            <person name="Kondo S."/>
            <person name="Matsumoto T."/>
            <person name="Suzuki Y."/>
            <person name="Yoshikawa H."/>
            <person name="Taylor T.D."/>
            <person name="Sugiyama J."/>
        </authorList>
    </citation>
    <scope>NUCLEOTIDE SEQUENCE [LARGE SCALE GENOMIC DNA]</scope>
    <source>
        <strain evidence="5">CBS 9802 / IAM 14324 / JCM 22182 / KY 12970</strain>
    </source>
</reference>
<keyword evidence="3" id="KW-0472">Membrane</keyword>
<organism evidence="4 5">
    <name type="scientific">Mixia osmundae (strain CBS 9802 / IAM 14324 / JCM 22182 / KY 12970)</name>
    <dbReference type="NCBI Taxonomy" id="764103"/>
    <lineage>
        <taxon>Eukaryota</taxon>
        <taxon>Fungi</taxon>
        <taxon>Dikarya</taxon>
        <taxon>Basidiomycota</taxon>
        <taxon>Pucciniomycotina</taxon>
        <taxon>Mixiomycetes</taxon>
        <taxon>Mixiales</taxon>
        <taxon>Mixiaceae</taxon>
        <taxon>Mixia</taxon>
    </lineage>
</organism>
<protein>
    <submittedName>
        <fullName evidence="4">Uncharacterized protein</fullName>
    </submittedName>
</protein>
<dbReference type="RefSeq" id="XP_014568436.1">
    <property type="nucleotide sequence ID" value="XM_014712950.1"/>
</dbReference>
<dbReference type="AlphaFoldDB" id="G7E970"/>
<feature type="coiled-coil region" evidence="1">
    <location>
        <begin position="106"/>
        <end position="133"/>
    </location>
</feature>
<keyword evidence="3" id="KW-1133">Transmembrane helix</keyword>
<gene>
    <name evidence="4" type="primary">Mo05881</name>
    <name evidence="4" type="ORF">E5Q_05881</name>
</gene>
<dbReference type="HOGENOM" id="CLU_118731_0_0_1"/>